<evidence type="ECO:0000259" key="5">
    <source>
        <dbReference type="SMART" id="SM00822"/>
    </source>
</evidence>
<dbReference type="EMBL" id="AXCY01000032">
    <property type="protein sequence ID" value="KGM11044.1"/>
    <property type="molecule type" value="Genomic_DNA"/>
</dbReference>
<dbReference type="Pfam" id="PF00106">
    <property type="entry name" value="adh_short"/>
    <property type="match status" value="1"/>
</dbReference>
<dbReference type="InterPro" id="IPR020904">
    <property type="entry name" value="Sc_DH/Rdtase_CS"/>
</dbReference>
<evidence type="ECO:0000313" key="7">
    <source>
        <dbReference type="Proteomes" id="UP000029839"/>
    </source>
</evidence>
<sequence length="338" mass="35830">MHDHHDHHDQRAGRDHAPRVVVVTGASSGIGRATAHAFAERGDTVVLAARSAGTLEDVARECVERGGRVTVVPTDVTDAGAVTALVRRAVADHGRVDVWVNAAAVWSYGRFEDTPDEVFRRVLDTTLLGQVHAARAVLPVLRAQGRGVIVNVASVYGLVSAPYVSAYVAAKWGLVGFTEVLRHELRDLPDVHVCAVLPGTVDTPIYRHAANVVGRRIRPLPPVVAPERVAAAVVRVAGRPRARTVVGRAQHVAVWVHALTPGLYERVAGPLVDRLTLLDEPVAPTTGTVERPDPGSNAVRDGWRSRDAARVGAGLAVVGGAVAGAAAVVLRRVVDRRG</sequence>
<dbReference type="AlphaFoldDB" id="A0A0A0BV45"/>
<evidence type="ECO:0000256" key="2">
    <source>
        <dbReference type="ARBA" id="ARBA00023002"/>
    </source>
</evidence>
<evidence type="ECO:0000313" key="6">
    <source>
        <dbReference type="EMBL" id="KGM11044.1"/>
    </source>
</evidence>
<dbReference type="GO" id="GO:0016491">
    <property type="term" value="F:oxidoreductase activity"/>
    <property type="evidence" value="ECO:0007669"/>
    <property type="project" value="UniProtKB-KW"/>
</dbReference>
<dbReference type="InterPro" id="IPR057326">
    <property type="entry name" value="KR_dom"/>
</dbReference>
<dbReference type="PRINTS" id="PR00081">
    <property type="entry name" value="GDHRDH"/>
</dbReference>
<dbReference type="RefSeq" id="WP_052426136.1">
    <property type="nucleotide sequence ID" value="NZ_AXCY01000032.1"/>
</dbReference>
<reference evidence="6 7" key="1">
    <citation type="submission" date="2013-08" db="EMBL/GenBank/DDBJ databases">
        <title>Genome sequencing of Cellulomonas carbonis T26.</title>
        <authorList>
            <person name="Chen F."/>
            <person name="Li Y."/>
            <person name="Wang G."/>
        </authorList>
    </citation>
    <scope>NUCLEOTIDE SEQUENCE [LARGE SCALE GENOMIC DNA]</scope>
    <source>
        <strain evidence="6 7">T26</strain>
    </source>
</reference>
<evidence type="ECO:0000256" key="3">
    <source>
        <dbReference type="RuleBase" id="RU000363"/>
    </source>
</evidence>
<keyword evidence="7" id="KW-1185">Reference proteome</keyword>
<comment type="similarity">
    <text evidence="1 3">Belongs to the short-chain dehydrogenases/reductases (SDR) family.</text>
</comment>
<proteinExistence type="inferred from homology"/>
<name>A0A0A0BV45_9CELL</name>
<dbReference type="PROSITE" id="PS00061">
    <property type="entry name" value="ADH_SHORT"/>
    <property type="match status" value="1"/>
</dbReference>
<dbReference type="PANTHER" id="PTHR44196:SF1">
    <property type="entry name" value="DEHYDROGENASE_REDUCTASE SDR FAMILY MEMBER 7B"/>
    <property type="match status" value="1"/>
</dbReference>
<dbReference type="SMART" id="SM00822">
    <property type="entry name" value="PKS_KR"/>
    <property type="match status" value="1"/>
</dbReference>
<protein>
    <submittedName>
        <fullName evidence="6">3-oxoacyl-ACP reductase</fullName>
    </submittedName>
</protein>
<dbReference type="InterPro" id="IPR002347">
    <property type="entry name" value="SDR_fam"/>
</dbReference>
<dbReference type="PRINTS" id="PR00080">
    <property type="entry name" value="SDRFAMILY"/>
</dbReference>
<keyword evidence="4" id="KW-0812">Transmembrane</keyword>
<keyword evidence="4" id="KW-1133">Transmembrane helix</keyword>
<dbReference type="GO" id="GO:0016020">
    <property type="term" value="C:membrane"/>
    <property type="evidence" value="ECO:0007669"/>
    <property type="project" value="TreeGrafter"/>
</dbReference>
<gene>
    <name evidence="6" type="ORF">N868_10595</name>
</gene>
<keyword evidence="4" id="KW-0472">Membrane</keyword>
<reference evidence="6 7" key="2">
    <citation type="journal article" date="2015" name="Stand. Genomic Sci.">
        <title>Draft genome sequence of Cellulomonas carbonis T26(T) and comparative analysis of six Cellulomonas genomes.</title>
        <authorList>
            <person name="Zhuang W."/>
            <person name="Zhang S."/>
            <person name="Xia X."/>
            <person name="Wang G."/>
        </authorList>
    </citation>
    <scope>NUCLEOTIDE SEQUENCE [LARGE SCALE GENOMIC DNA]</scope>
    <source>
        <strain evidence="6 7">T26</strain>
    </source>
</reference>
<dbReference type="PANTHER" id="PTHR44196">
    <property type="entry name" value="DEHYDROGENASE/REDUCTASE SDR FAMILY MEMBER 7B"/>
    <property type="match status" value="1"/>
</dbReference>
<organism evidence="6 7">
    <name type="scientific">Cellulomonas carbonis T26</name>
    <dbReference type="NCBI Taxonomy" id="947969"/>
    <lineage>
        <taxon>Bacteria</taxon>
        <taxon>Bacillati</taxon>
        <taxon>Actinomycetota</taxon>
        <taxon>Actinomycetes</taxon>
        <taxon>Micrococcales</taxon>
        <taxon>Cellulomonadaceae</taxon>
        <taxon>Cellulomonas</taxon>
    </lineage>
</organism>
<comment type="caution">
    <text evidence="6">The sequence shown here is derived from an EMBL/GenBank/DDBJ whole genome shotgun (WGS) entry which is preliminary data.</text>
</comment>
<feature type="domain" description="Ketoreductase" evidence="5">
    <location>
        <begin position="19"/>
        <end position="204"/>
    </location>
</feature>
<dbReference type="SUPFAM" id="SSF51735">
    <property type="entry name" value="NAD(P)-binding Rossmann-fold domains"/>
    <property type="match status" value="1"/>
</dbReference>
<accession>A0A0A0BV45</accession>
<dbReference type="InterPro" id="IPR036291">
    <property type="entry name" value="NAD(P)-bd_dom_sf"/>
</dbReference>
<dbReference type="OrthoDB" id="151996at2"/>
<dbReference type="Proteomes" id="UP000029839">
    <property type="component" value="Unassembled WGS sequence"/>
</dbReference>
<dbReference type="Gene3D" id="3.40.50.720">
    <property type="entry name" value="NAD(P)-binding Rossmann-like Domain"/>
    <property type="match status" value="1"/>
</dbReference>
<keyword evidence="2" id="KW-0560">Oxidoreductase</keyword>
<evidence type="ECO:0000256" key="1">
    <source>
        <dbReference type="ARBA" id="ARBA00006484"/>
    </source>
</evidence>
<evidence type="ECO:0000256" key="4">
    <source>
        <dbReference type="SAM" id="Phobius"/>
    </source>
</evidence>
<feature type="transmembrane region" description="Helical" evidence="4">
    <location>
        <begin position="311"/>
        <end position="330"/>
    </location>
</feature>